<feature type="transmembrane region" description="Helical" evidence="7">
    <location>
        <begin position="411"/>
        <end position="434"/>
    </location>
</feature>
<comment type="caution">
    <text evidence="8">The sequence shown here is derived from an EMBL/GenBank/DDBJ whole genome shotgun (WGS) entry which is preliminary data.</text>
</comment>
<dbReference type="PANTHER" id="PTHR12428:SF65">
    <property type="entry name" value="CYTOCHROME C OXIDASE ASSEMBLY PROTEIN COX18, MITOCHONDRIAL"/>
    <property type="match status" value="1"/>
</dbReference>
<feature type="compositionally biased region" description="Low complexity" evidence="6">
    <location>
        <begin position="98"/>
        <end position="118"/>
    </location>
</feature>
<evidence type="ECO:0000313" key="9">
    <source>
        <dbReference type="Proteomes" id="UP000019462"/>
    </source>
</evidence>
<evidence type="ECO:0000256" key="7">
    <source>
        <dbReference type="SAM" id="Phobius"/>
    </source>
</evidence>
<evidence type="ECO:0000256" key="3">
    <source>
        <dbReference type="ARBA" id="ARBA00022692"/>
    </source>
</evidence>
<comment type="subcellular location">
    <subcellularLocation>
        <location evidence="1">Membrane</location>
        <topology evidence="1">Multi-pass membrane protein</topology>
    </subcellularLocation>
</comment>
<dbReference type="GO" id="GO:0033617">
    <property type="term" value="P:mitochondrial respiratory chain complex IV assembly"/>
    <property type="evidence" value="ECO:0007669"/>
    <property type="project" value="TreeGrafter"/>
</dbReference>
<dbReference type="OrthoDB" id="2436667at2759"/>
<reference evidence="8 9" key="1">
    <citation type="journal article" date="2014" name="Genome Announc.">
        <title>Genome sequence of the basidiomycetous fungus Pseudozyma aphidis DSM70725, an efficient producer of biosurfactant mannosylerythritol lipids.</title>
        <authorList>
            <person name="Lorenz S."/>
            <person name="Guenther M."/>
            <person name="Grumaz C."/>
            <person name="Rupp S."/>
            <person name="Zibek S."/>
            <person name="Sohn K."/>
        </authorList>
    </citation>
    <scope>NUCLEOTIDE SEQUENCE [LARGE SCALE GENOMIC DNA]</scope>
    <source>
        <strain evidence="9">ATCC 32657 / CBS 517.83 / DSM 70725 / JCM 10318 / NBRC 10182 / NRRL Y-7954 / St-0401</strain>
    </source>
</reference>
<keyword evidence="5 7" id="KW-0472">Membrane</keyword>
<organism evidence="8 9">
    <name type="scientific">Moesziomyces aphidis</name>
    <name type="common">Pseudozyma aphidis</name>
    <dbReference type="NCBI Taxonomy" id="84754"/>
    <lineage>
        <taxon>Eukaryota</taxon>
        <taxon>Fungi</taxon>
        <taxon>Dikarya</taxon>
        <taxon>Basidiomycota</taxon>
        <taxon>Ustilaginomycotina</taxon>
        <taxon>Ustilaginomycetes</taxon>
        <taxon>Ustilaginales</taxon>
        <taxon>Ustilaginaceae</taxon>
        <taxon>Moesziomyces</taxon>
    </lineage>
</organism>
<evidence type="ECO:0000256" key="5">
    <source>
        <dbReference type="ARBA" id="ARBA00023136"/>
    </source>
</evidence>
<keyword evidence="9" id="KW-1185">Reference proteome</keyword>
<accession>W3VKD3</accession>
<comment type="similarity">
    <text evidence="2">Belongs to the OXA1/ALB3/YidC family.</text>
</comment>
<evidence type="ECO:0000313" key="8">
    <source>
        <dbReference type="EMBL" id="ETS61211.1"/>
    </source>
</evidence>
<dbReference type="GO" id="GO:0032979">
    <property type="term" value="P:protein insertion into mitochondrial inner membrane from matrix"/>
    <property type="evidence" value="ECO:0007669"/>
    <property type="project" value="TreeGrafter"/>
</dbReference>
<evidence type="ECO:0000256" key="6">
    <source>
        <dbReference type="SAM" id="MobiDB-lite"/>
    </source>
</evidence>
<proteinExistence type="inferred from homology"/>
<gene>
    <name evidence="8" type="ORF">PaG_05172</name>
</gene>
<evidence type="ECO:0000256" key="2">
    <source>
        <dbReference type="ARBA" id="ARBA00009877"/>
    </source>
</evidence>
<dbReference type="EMBL" id="AWNI01000022">
    <property type="protein sequence ID" value="ETS61211.1"/>
    <property type="molecule type" value="Genomic_DNA"/>
</dbReference>
<dbReference type="InterPro" id="IPR001708">
    <property type="entry name" value="YidC/ALB3/OXA1/COX18"/>
</dbReference>
<feature type="transmembrane region" description="Helical" evidence="7">
    <location>
        <begin position="252"/>
        <end position="273"/>
    </location>
</feature>
<dbReference type="AlphaFoldDB" id="W3VKD3"/>
<dbReference type="GO" id="GO:0005743">
    <property type="term" value="C:mitochondrial inner membrane"/>
    <property type="evidence" value="ECO:0007669"/>
    <property type="project" value="TreeGrafter"/>
</dbReference>
<evidence type="ECO:0000256" key="4">
    <source>
        <dbReference type="ARBA" id="ARBA00022989"/>
    </source>
</evidence>
<dbReference type="PANTHER" id="PTHR12428">
    <property type="entry name" value="OXA1"/>
    <property type="match status" value="1"/>
</dbReference>
<feature type="region of interest" description="Disordered" evidence="6">
    <location>
        <begin position="81"/>
        <end position="127"/>
    </location>
</feature>
<dbReference type="Proteomes" id="UP000019462">
    <property type="component" value="Unassembled WGS sequence"/>
</dbReference>
<sequence>MMDGAEEPAAITRPQHSLYAASYSTALGPDIRKEASHSHIDLGMASTSVFRAVAVGMRTTAAGLPCASSALPRSAVAHSFPSHHTRGFASTPTRRANAPSSLPSTSQAAPPAAASPSAEVHSGATAAESVADPNEFQGGFEFLQPWVPTIHNLADTLHLSGPHAHALSIFVLAFAVRTAVTLPVTLWQRSKTRKLTEKVLPEWEIMKERIPQVVRARCRRAGMSYEQFNVEAQKELKAELAKLLRKHNASPLPAFIGPATVSIPVFLLMTALLRQSALDPSTPFASEVLPWWSPTPELAAQFKASTAILADRGFDEAAIAKLKGTMGGPTLADKDATMLGPVSFGMLTLANTELNSWSRRTIAKIRAATSGSDTDAATKTAEKLLAPGSQSQPAKQEEEEPRRVRIITNALRVLAIAFIPIACQAPGVLVVYWLSSGIYTLLQNSLLAVLDRRSELVKTARKRQLLQQQQSR</sequence>
<protein>
    <submittedName>
        <fullName evidence="8">Uncharacterized protein</fullName>
    </submittedName>
</protein>
<evidence type="ECO:0000256" key="1">
    <source>
        <dbReference type="ARBA" id="ARBA00004141"/>
    </source>
</evidence>
<dbReference type="HOGENOM" id="CLU_578875_0_0_1"/>
<name>W3VKD3_MOEAP</name>
<keyword evidence="4 7" id="KW-1133">Transmembrane helix</keyword>
<keyword evidence="3 7" id="KW-0812">Transmembrane</keyword>
<dbReference type="GO" id="GO:0032977">
    <property type="term" value="F:membrane insertase activity"/>
    <property type="evidence" value="ECO:0007669"/>
    <property type="project" value="InterPro"/>
</dbReference>